<gene>
    <name evidence="1" type="ORF">NDI38_28950</name>
</gene>
<dbReference type="RefSeq" id="WP_190447156.1">
    <property type="nucleotide sequence ID" value="NZ_JAMPLM010000064.1"/>
</dbReference>
<protein>
    <submittedName>
        <fullName evidence="1">Nif11-like leader peptide family natural product</fullName>
    </submittedName>
</protein>
<evidence type="ECO:0000313" key="2">
    <source>
        <dbReference type="Proteomes" id="UP001476950"/>
    </source>
</evidence>
<accession>A0ABV0KT41</accession>
<name>A0ABV0KT41_9CYAN</name>
<sequence>MATTTVLQFMQKTAEDQALRQQLETLLGVGDGNISSETELDAAETEALKGERAPIVAAFAAQNGYTFSADDLVTVVDAFQQHQSGILSDEAFAALVGMSASNNMTQLDAAANPLKRLTRYLGKTYLGLG</sequence>
<dbReference type="EMBL" id="JAMPLM010000064">
    <property type="protein sequence ID" value="MEP1062404.1"/>
    <property type="molecule type" value="Genomic_DNA"/>
</dbReference>
<keyword evidence="2" id="KW-1185">Reference proteome</keyword>
<proteinExistence type="predicted"/>
<reference evidence="1 2" key="1">
    <citation type="submission" date="2022-04" db="EMBL/GenBank/DDBJ databases">
        <title>Positive selection, recombination, and allopatry shape intraspecific diversity of widespread and dominant cyanobacteria.</title>
        <authorList>
            <person name="Wei J."/>
            <person name="Shu W."/>
            <person name="Hu C."/>
        </authorList>
    </citation>
    <scope>NUCLEOTIDE SEQUENCE [LARGE SCALE GENOMIC DNA]</scope>
    <source>
        <strain evidence="1 2">AS-A4</strain>
    </source>
</reference>
<evidence type="ECO:0000313" key="1">
    <source>
        <dbReference type="EMBL" id="MEP1062404.1"/>
    </source>
</evidence>
<comment type="caution">
    <text evidence="1">The sequence shown here is derived from an EMBL/GenBank/DDBJ whole genome shotgun (WGS) entry which is preliminary data.</text>
</comment>
<organism evidence="1 2">
    <name type="scientific">Stenomitos frigidus AS-A4</name>
    <dbReference type="NCBI Taxonomy" id="2933935"/>
    <lineage>
        <taxon>Bacteria</taxon>
        <taxon>Bacillati</taxon>
        <taxon>Cyanobacteriota</taxon>
        <taxon>Cyanophyceae</taxon>
        <taxon>Leptolyngbyales</taxon>
        <taxon>Leptolyngbyaceae</taxon>
        <taxon>Stenomitos</taxon>
    </lineage>
</organism>
<dbReference type="Proteomes" id="UP001476950">
    <property type="component" value="Unassembled WGS sequence"/>
</dbReference>